<evidence type="ECO:0000259" key="1">
    <source>
        <dbReference type="Pfam" id="PF01738"/>
    </source>
</evidence>
<dbReference type="Proteomes" id="UP000256900">
    <property type="component" value="Unassembled WGS sequence"/>
</dbReference>
<dbReference type="AlphaFoldDB" id="A0A3D9YXE2"/>
<dbReference type="Gene3D" id="3.40.50.1820">
    <property type="entry name" value="alpha/beta hydrolase"/>
    <property type="match status" value="1"/>
</dbReference>
<evidence type="ECO:0000313" key="3">
    <source>
        <dbReference type="Proteomes" id="UP000256900"/>
    </source>
</evidence>
<name>A0A3D9YXE2_9HYPH</name>
<organism evidence="2 3">
    <name type="scientific">Methylovirgula ligni</name>
    <dbReference type="NCBI Taxonomy" id="569860"/>
    <lineage>
        <taxon>Bacteria</taxon>
        <taxon>Pseudomonadati</taxon>
        <taxon>Pseudomonadota</taxon>
        <taxon>Alphaproteobacteria</taxon>
        <taxon>Hyphomicrobiales</taxon>
        <taxon>Beijerinckiaceae</taxon>
        <taxon>Methylovirgula</taxon>
    </lineage>
</organism>
<dbReference type="RefSeq" id="WP_115835568.1">
    <property type="nucleotide sequence ID" value="NZ_CP025086.1"/>
</dbReference>
<dbReference type="InterPro" id="IPR029058">
    <property type="entry name" value="AB_hydrolase_fold"/>
</dbReference>
<dbReference type="PANTHER" id="PTHR46623">
    <property type="entry name" value="CARBOXYMETHYLENEBUTENOLIDASE-RELATED"/>
    <property type="match status" value="1"/>
</dbReference>
<dbReference type="SUPFAM" id="SSF53474">
    <property type="entry name" value="alpha/beta-Hydrolases"/>
    <property type="match status" value="1"/>
</dbReference>
<dbReference type="Pfam" id="PF01738">
    <property type="entry name" value="DLH"/>
    <property type="match status" value="1"/>
</dbReference>
<dbReference type="GO" id="GO:0016787">
    <property type="term" value="F:hydrolase activity"/>
    <property type="evidence" value="ECO:0007669"/>
    <property type="project" value="InterPro"/>
</dbReference>
<dbReference type="InterPro" id="IPR002925">
    <property type="entry name" value="Dienelactn_hydro"/>
</dbReference>
<accession>A0A3D9YXE2</accession>
<keyword evidence="3" id="KW-1185">Reference proteome</keyword>
<reference evidence="2 3" key="1">
    <citation type="submission" date="2018-08" db="EMBL/GenBank/DDBJ databases">
        <title>Genomic Encyclopedia of Type Strains, Phase IV (KMG-IV): sequencing the most valuable type-strain genomes for metagenomic binning, comparative biology and taxonomic classification.</title>
        <authorList>
            <person name="Goeker M."/>
        </authorList>
    </citation>
    <scope>NUCLEOTIDE SEQUENCE [LARGE SCALE GENOMIC DNA]</scope>
    <source>
        <strain evidence="2 3">BW863</strain>
    </source>
</reference>
<dbReference type="PANTHER" id="PTHR46623:SF6">
    <property type="entry name" value="ALPHA_BETA-HYDROLASES SUPERFAMILY PROTEIN"/>
    <property type="match status" value="1"/>
</dbReference>
<proteinExistence type="predicted"/>
<evidence type="ECO:0000313" key="2">
    <source>
        <dbReference type="EMBL" id="REF87352.1"/>
    </source>
</evidence>
<dbReference type="InterPro" id="IPR051049">
    <property type="entry name" value="Dienelactone_hydrolase-like"/>
</dbReference>
<sequence length="221" mass="23407">MGKWSELTAKDGVTIGAYEAAPKGIARAGLVVLQEIFGVNRHVRSVADDFAAHGYHAVAPALFDRVEPGVELGYESDDVARGVAIRAKTKHEDTLADIAAAVDAAKVFGAVGIVGYCWGGTLAFAAAQHVEGLAAAVGYYGSGIAALPPGQLCCPVMLHFGDQDKSIPLADIEKIRRAHPDIAIHIYPANHGFNCNDRAAYDADSATLARQRTLDFFAQYL</sequence>
<comment type="caution">
    <text evidence="2">The sequence shown here is derived from an EMBL/GenBank/DDBJ whole genome shotgun (WGS) entry which is preliminary data.</text>
</comment>
<protein>
    <submittedName>
        <fullName evidence="2">Carboxymethylenebutenolidase</fullName>
    </submittedName>
</protein>
<dbReference type="OrthoDB" id="9771666at2"/>
<dbReference type="EMBL" id="QUMO01000002">
    <property type="protein sequence ID" value="REF87352.1"/>
    <property type="molecule type" value="Genomic_DNA"/>
</dbReference>
<gene>
    <name evidence="2" type="ORF">DES32_0972</name>
</gene>
<feature type="domain" description="Dienelactone hydrolase" evidence="1">
    <location>
        <begin position="15"/>
        <end position="221"/>
    </location>
</feature>